<feature type="non-terminal residue" evidence="1">
    <location>
        <position position="77"/>
    </location>
</feature>
<sequence>MIKENIINYCNSLGLDTLGFIKCREFTELKDFFYERRNQGLENEFEEKDIEKRINPLNYMNEGKTIISIAFPYLHDV</sequence>
<comment type="caution">
    <text evidence="1">The sequence shown here is derived from an EMBL/GenBank/DDBJ whole genome shotgun (WGS) entry which is preliminary data.</text>
</comment>
<organism evidence="1 2">
    <name type="scientific">Clostridium perfringens</name>
    <dbReference type="NCBI Taxonomy" id="1502"/>
    <lineage>
        <taxon>Bacteria</taxon>
        <taxon>Bacillati</taxon>
        <taxon>Bacillota</taxon>
        <taxon>Clostridia</taxon>
        <taxon>Eubacteriales</taxon>
        <taxon>Clostridiaceae</taxon>
        <taxon>Clostridium</taxon>
    </lineage>
</organism>
<protein>
    <submittedName>
        <fullName evidence="1">tRNA epoxyqueuosine(34) reductase QueG</fullName>
    </submittedName>
</protein>
<dbReference type="EMBL" id="WNVM01000656">
    <property type="protein sequence ID" value="MDZ5010686.1"/>
    <property type="molecule type" value="Genomic_DNA"/>
</dbReference>
<dbReference type="AlphaFoldDB" id="A0AAW9ISV0"/>
<dbReference type="Proteomes" id="UP001292368">
    <property type="component" value="Unassembled WGS sequence"/>
</dbReference>
<name>A0AAW9ISV0_CLOPF</name>
<evidence type="ECO:0000313" key="2">
    <source>
        <dbReference type="Proteomes" id="UP001292368"/>
    </source>
</evidence>
<accession>A0AAW9ISV0</accession>
<evidence type="ECO:0000313" key="1">
    <source>
        <dbReference type="EMBL" id="MDZ5010686.1"/>
    </source>
</evidence>
<gene>
    <name evidence="1" type="ORF">GNF77_17660</name>
</gene>
<reference evidence="1" key="1">
    <citation type="submission" date="2019-11" db="EMBL/GenBank/DDBJ databases">
        <title>Characterization of Clostridium perfringens isolates from swine manure treated agricultural soils.</title>
        <authorList>
            <person name="Wushke S.T."/>
        </authorList>
    </citation>
    <scope>NUCLEOTIDE SEQUENCE</scope>
    <source>
        <strain evidence="1">V2</strain>
    </source>
</reference>
<proteinExistence type="predicted"/>